<reference evidence="1 2" key="1">
    <citation type="submission" date="2020-10" db="EMBL/GenBank/DDBJ databases">
        <title>Plant Genome Project.</title>
        <authorList>
            <person name="Zhang R.-G."/>
        </authorList>
    </citation>
    <scope>NUCLEOTIDE SEQUENCE [LARGE SCALE GENOMIC DNA]</scope>
    <source>
        <strain evidence="1">FAFU-HL-1</strain>
        <tissue evidence="1">Leaf</tissue>
    </source>
</reference>
<dbReference type="AlphaFoldDB" id="A0A835JLC2"/>
<proteinExistence type="predicted"/>
<organism evidence="1 2">
    <name type="scientific">Salix dunnii</name>
    <dbReference type="NCBI Taxonomy" id="1413687"/>
    <lineage>
        <taxon>Eukaryota</taxon>
        <taxon>Viridiplantae</taxon>
        <taxon>Streptophyta</taxon>
        <taxon>Embryophyta</taxon>
        <taxon>Tracheophyta</taxon>
        <taxon>Spermatophyta</taxon>
        <taxon>Magnoliopsida</taxon>
        <taxon>eudicotyledons</taxon>
        <taxon>Gunneridae</taxon>
        <taxon>Pentapetalae</taxon>
        <taxon>rosids</taxon>
        <taxon>fabids</taxon>
        <taxon>Malpighiales</taxon>
        <taxon>Salicaceae</taxon>
        <taxon>Saliceae</taxon>
        <taxon>Salix</taxon>
    </lineage>
</organism>
<evidence type="ECO:0000313" key="2">
    <source>
        <dbReference type="Proteomes" id="UP000657918"/>
    </source>
</evidence>
<name>A0A835JLC2_9ROSI</name>
<sequence length="207" mass="23142">MESDEVGVLAIMKTFLKNNALACKAKETKTNKAPRDKRSTLLYNLRSSLDFEAPFLYIPLCLRCFAVGRGRWKAVVDAGSKGDGEIRKRREIKYEAIIQMSGMRHGSSKPLSPSTFSPSFLLVMVFVSYADRFASNPYWVTDLPRLKYISLLLLPADADCIYRSAGICNVFQADGSETRVLISFSAHGHHLTLFFPHPVSSSRKGNL</sequence>
<dbReference type="Proteomes" id="UP000657918">
    <property type="component" value="Unassembled WGS sequence"/>
</dbReference>
<dbReference type="EMBL" id="JADGMS010000012">
    <property type="protein sequence ID" value="KAF9671341.1"/>
    <property type="molecule type" value="Genomic_DNA"/>
</dbReference>
<comment type="caution">
    <text evidence="1">The sequence shown here is derived from an EMBL/GenBank/DDBJ whole genome shotgun (WGS) entry which is preliminary data.</text>
</comment>
<protein>
    <submittedName>
        <fullName evidence="1">Uncharacterized protein</fullName>
    </submittedName>
</protein>
<keyword evidence="2" id="KW-1185">Reference proteome</keyword>
<evidence type="ECO:0000313" key="1">
    <source>
        <dbReference type="EMBL" id="KAF9671341.1"/>
    </source>
</evidence>
<accession>A0A835JLC2</accession>
<gene>
    <name evidence="1" type="ORF">SADUNF_Sadunf12G0037200</name>
</gene>